<dbReference type="Proteomes" id="UP000029590">
    <property type="component" value="Unassembled WGS sequence"/>
</dbReference>
<dbReference type="SUPFAM" id="SSF53850">
    <property type="entry name" value="Periplasmic binding protein-like II"/>
    <property type="match status" value="1"/>
</dbReference>
<reference evidence="2" key="3">
    <citation type="submission" date="2017-09" db="EMBL/GenBank/DDBJ databases">
        <title>FDA dAtabase for Regulatory Grade micrObial Sequences (FDA-ARGOS): Supporting development and validation of Infectious Disease Dx tests.</title>
        <authorList>
            <person name="Minogue T."/>
            <person name="Wolcott M."/>
            <person name="Wasieloski L."/>
            <person name="Aguilar W."/>
            <person name="Moore D."/>
            <person name="Tallon L.J."/>
            <person name="Sadzewicz L."/>
            <person name="Ott S."/>
            <person name="Zhao X."/>
            <person name="Nagaraj S."/>
            <person name="Vavikolanu K."/>
            <person name="Aluvathingal J."/>
            <person name="Nadendla S."/>
            <person name="Sichtig H."/>
        </authorList>
    </citation>
    <scope>NUCLEOTIDE SEQUENCE</scope>
    <source>
        <strain evidence="2">FDAARGOS_390</strain>
    </source>
</reference>
<name>A0A095F0N9_BURGA</name>
<dbReference type="KEGG" id="bgo:BM43_4143"/>
<dbReference type="PANTHER" id="PTHR42941:SF1">
    <property type="entry name" value="SLL1037 PROTEIN"/>
    <property type="match status" value="1"/>
</dbReference>
<dbReference type="EMBL" id="PDDY01000004">
    <property type="protein sequence ID" value="PEH37796.1"/>
    <property type="molecule type" value="Genomic_DNA"/>
</dbReference>
<dbReference type="AlphaFoldDB" id="A0A095F0N9"/>
<dbReference type="RefSeq" id="WP_036050397.1">
    <property type="nucleotide sequence ID" value="NZ_CADEVY010000015.1"/>
</dbReference>
<dbReference type="InterPro" id="IPR011852">
    <property type="entry name" value="TRAP_TAXI"/>
</dbReference>
<reference evidence="4" key="2">
    <citation type="submission" date="2017-09" db="EMBL/GenBank/DDBJ databases">
        <title>FDA dAtabase for Regulatory Grade micrObial Sequences (FDA-ARGOS): Supporting development and validation of Infectious Disease Dx tests.</title>
        <authorList>
            <person name="Minogue T."/>
            <person name="Wolcott M."/>
            <person name="Wasieloski L."/>
            <person name="Aguilar W."/>
            <person name="Moore D."/>
            <person name="Tallon L."/>
            <person name="Sadzewicz L."/>
            <person name="Ott S."/>
            <person name="Zhao X."/>
            <person name="Nagaraj S."/>
            <person name="Vavikolanu K."/>
            <person name="Aluvathingal J."/>
            <person name="Nadendla S."/>
            <person name="Sichtig H."/>
        </authorList>
    </citation>
    <scope>NUCLEOTIDE SEQUENCE [LARGE SCALE GENOMIC DNA]</scope>
    <source>
        <strain evidence="4">FDAARGOS_390</strain>
    </source>
</reference>
<evidence type="ECO:0000313" key="3">
    <source>
        <dbReference type="Proteomes" id="UP000029590"/>
    </source>
</evidence>
<evidence type="ECO:0000313" key="1">
    <source>
        <dbReference type="EMBL" id="KGC11231.1"/>
    </source>
</evidence>
<dbReference type="EMBL" id="JPGG01000017">
    <property type="protein sequence ID" value="KGC11231.1"/>
    <property type="molecule type" value="Genomic_DNA"/>
</dbReference>
<sequence>MKMQDAPRLDRPLNLQMKGDWGLANLHRACGWMSDFVVKHTAAGTRVAIWNGLGGKDNVESVAKGEVDLALATPASFVAAAMTGDYPFEGTPYPQLRALAVLPQRDAMVLGVASCLGVRTIEDLHALRPALTIAAPPDDGITFMGMGAHRHLEALGLGRTTVESWGGRFLDIEDPGQCLAAVSRGDAQAVMHEAIMGPWWRDAVEKVGLRIVATPDDVLDGLQQRFGWRSRTLSAGYFETVDTSVNTLDFSDFLVVVSDQMPDDVAYLLTWGLVNTRARIEQQYRHIKPEWSPLTYPLEPSEMGRTPIPLHAGARRFYEAERLL</sequence>
<evidence type="ECO:0000313" key="4">
    <source>
        <dbReference type="Proteomes" id="UP000220629"/>
    </source>
</evidence>
<gene>
    <name evidence="2" type="ORF">CRM94_25255</name>
    <name evidence="1" type="ORF">DM48_7352</name>
</gene>
<evidence type="ECO:0000313" key="2">
    <source>
        <dbReference type="EMBL" id="PEH37796.1"/>
    </source>
</evidence>
<dbReference type="OrthoDB" id="9780180at2"/>
<comment type="caution">
    <text evidence="2">The sequence shown here is derived from an EMBL/GenBank/DDBJ whole genome shotgun (WGS) entry which is preliminary data.</text>
</comment>
<dbReference type="Gene3D" id="3.40.190.10">
    <property type="entry name" value="Periplasmic binding protein-like II"/>
    <property type="match status" value="2"/>
</dbReference>
<dbReference type="Pfam" id="PF16868">
    <property type="entry name" value="NMT1_3"/>
    <property type="match status" value="1"/>
</dbReference>
<reference evidence="1 3" key="1">
    <citation type="submission" date="2014-04" db="EMBL/GenBank/DDBJ databases">
        <authorList>
            <person name="Bishop-Lilly K.A."/>
            <person name="Broomall S.M."/>
            <person name="Chain P.S."/>
            <person name="Chertkov O."/>
            <person name="Coyne S.R."/>
            <person name="Daligault H.E."/>
            <person name="Davenport K.W."/>
            <person name="Erkkila T."/>
            <person name="Frey K.G."/>
            <person name="Gibbons H.S."/>
            <person name="Gu W."/>
            <person name="Jaissle J."/>
            <person name="Johnson S.L."/>
            <person name="Koroleva G.I."/>
            <person name="Ladner J.T."/>
            <person name="Lo C.-C."/>
            <person name="Minogue T.D."/>
            <person name="Munk C."/>
            <person name="Palacios G.F."/>
            <person name="Redden C.L."/>
            <person name="Rosenzweig C.N."/>
            <person name="Scholz M.B."/>
            <person name="Teshima H."/>
            <person name="Xu Y."/>
        </authorList>
    </citation>
    <scope>NUCLEOTIDE SEQUENCE [LARGE SCALE GENOMIC DNA]</scope>
    <source>
        <strain evidence="3">gladioli</strain>
        <strain evidence="1">Gladioli</strain>
    </source>
</reference>
<accession>A0A095F0N9</accession>
<dbReference type="Proteomes" id="UP000220629">
    <property type="component" value="Unassembled WGS sequence"/>
</dbReference>
<organism evidence="2 4">
    <name type="scientific">Burkholderia gladioli</name>
    <name type="common">Pseudomonas marginata</name>
    <name type="synonym">Phytomonas marginata</name>
    <dbReference type="NCBI Taxonomy" id="28095"/>
    <lineage>
        <taxon>Bacteria</taxon>
        <taxon>Pseudomonadati</taxon>
        <taxon>Pseudomonadota</taxon>
        <taxon>Betaproteobacteria</taxon>
        <taxon>Burkholderiales</taxon>
        <taxon>Burkholderiaceae</taxon>
        <taxon>Burkholderia</taxon>
    </lineage>
</organism>
<proteinExistence type="predicted"/>
<dbReference type="PANTHER" id="PTHR42941">
    <property type="entry name" value="SLL1037 PROTEIN"/>
    <property type="match status" value="1"/>
</dbReference>
<protein>
    <submittedName>
        <fullName evidence="2">Uncharacterized protein</fullName>
    </submittedName>
</protein>